<feature type="transmembrane region" description="Helical" evidence="5">
    <location>
        <begin position="136"/>
        <end position="156"/>
    </location>
</feature>
<proteinExistence type="predicted"/>
<evidence type="ECO:0000256" key="4">
    <source>
        <dbReference type="ARBA" id="ARBA00023136"/>
    </source>
</evidence>
<dbReference type="RefSeq" id="WP_175503398.1">
    <property type="nucleotide sequence ID" value="NZ_CP054840.1"/>
</dbReference>
<dbReference type="PANTHER" id="PTHR10361:SF28">
    <property type="entry name" value="P3 PROTEIN-RELATED"/>
    <property type="match status" value="1"/>
</dbReference>
<keyword evidence="2 5" id="KW-0812">Transmembrane</keyword>
<dbReference type="Gene3D" id="1.20.1530.20">
    <property type="match status" value="1"/>
</dbReference>
<keyword evidence="7" id="KW-1185">Reference proteome</keyword>
<evidence type="ECO:0000256" key="5">
    <source>
        <dbReference type="SAM" id="Phobius"/>
    </source>
</evidence>
<feature type="transmembrane region" description="Helical" evidence="5">
    <location>
        <begin position="69"/>
        <end position="86"/>
    </location>
</feature>
<evidence type="ECO:0000313" key="7">
    <source>
        <dbReference type="Proteomes" id="UP000509579"/>
    </source>
</evidence>
<keyword evidence="4 5" id="KW-0472">Membrane</keyword>
<reference evidence="6 7" key="1">
    <citation type="submission" date="2020-06" db="EMBL/GenBank/DDBJ databases">
        <title>Acidovorax antarctica sp. nov., isolated from Corinth ice sheet soil, Antarctic Fields Peninsula.</title>
        <authorList>
            <person name="Xu Q."/>
            <person name="Peng F."/>
        </authorList>
    </citation>
    <scope>NUCLEOTIDE SEQUENCE [LARGE SCALE GENOMIC DNA]</scope>
    <source>
        <strain evidence="6 7">16-35-5</strain>
    </source>
</reference>
<dbReference type="Proteomes" id="UP000509579">
    <property type="component" value="Chromosome"/>
</dbReference>
<feature type="transmembrane region" description="Helical" evidence="5">
    <location>
        <begin position="6"/>
        <end position="24"/>
    </location>
</feature>
<feature type="transmembrane region" description="Helical" evidence="5">
    <location>
        <begin position="255"/>
        <end position="275"/>
    </location>
</feature>
<feature type="transmembrane region" description="Helical" evidence="5">
    <location>
        <begin position="45"/>
        <end position="63"/>
    </location>
</feature>
<name>A0A6N1X0K7_9BURK</name>
<protein>
    <submittedName>
        <fullName evidence="6">Na+-dependent transporter</fullName>
    </submittedName>
</protein>
<evidence type="ECO:0000256" key="1">
    <source>
        <dbReference type="ARBA" id="ARBA00004141"/>
    </source>
</evidence>
<feature type="transmembrane region" description="Helical" evidence="5">
    <location>
        <begin position="98"/>
        <end position="121"/>
    </location>
</feature>
<dbReference type="InterPro" id="IPR038770">
    <property type="entry name" value="Na+/solute_symporter_sf"/>
</dbReference>
<comment type="subcellular location">
    <subcellularLocation>
        <location evidence="1">Membrane</location>
        <topology evidence="1">Multi-pass membrane protein</topology>
    </subcellularLocation>
</comment>
<dbReference type="GO" id="GO:0016020">
    <property type="term" value="C:membrane"/>
    <property type="evidence" value="ECO:0007669"/>
    <property type="project" value="UniProtKB-SubCell"/>
</dbReference>
<dbReference type="AlphaFoldDB" id="A0A6N1X0K7"/>
<dbReference type="PANTHER" id="PTHR10361">
    <property type="entry name" value="SODIUM-BILE ACID COTRANSPORTER"/>
    <property type="match status" value="1"/>
</dbReference>
<dbReference type="EMBL" id="CP054840">
    <property type="protein sequence ID" value="QKV52518.1"/>
    <property type="molecule type" value="Genomic_DNA"/>
</dbReference>
<feature type="transmembrane region" description="Helical" evidence="5">
    <location>
        <begin position="192"/>
        <end position="215"/>
    </location>
</feature>
<evidence type="ECO:0000256" key="3">
    <source>
        <dbReference type="ARBA" id="ARBA00022989"/>
    </source>
</evidence>
<dbReference type="KEGG" id="aant:HUK68_06110"/>
<gene>
    <name evidence="6" type="ORF">HUK68_06110</name>
</gene>
<feature type="transmembrane region" description="Helical" evidence="5">
    <location>
        <begin position="168"/>
        <end position="186"/>
    </location>
</feature>
<organism evidence="6 7">
    <name type="scientific">Comamonas antarctica</name>
    <dbReference type="NCBI Taxonomy" id="2743470"/>
    <lineage>
        <taxon>Bacteria</taxon>
        <taxon>Pseudomonadati</taxon>
        <taxon>Pseudomonadota</taxon>
        <taxon>Betaproteobacteria</taxon>
        <taxon>Burkholderiales</taxon>
        <taxon>Comamonadaceae</taxon>
        <taxon>Comamonas</taxon>
    </lineage>
</organism>
<sequence>MNTLQLIGLALQLSMAGILLSVALQARPKDLTWLLHQPGLLARSLLAVFIIMPLAAVAVALVFDLPRPLEIALIALALSPVPPILPKKEIDSGGAPSYTFGLMAVTGIFSLVFIPVAAWLLSNTFHRPLEVSNAKLAEIVLTSILLPLVLGIVLRARAPKLADRLAKPISVVSSVLLVLAFLPVLWGEGKAMLALMSVGTLLVIIALYAFGIAAGHLLGGPDAGDRTVLALTNTTRHPAIALAILHTAPNPRAELGAVLLVFLLAFLVSIPYANWRRKALVDRPSTKKEL</sequence>
<dbReference type="InterPro" id="IPR002657">
    <property type="entry name" value="BilAc:Na_symport/Acr3"/>
</dbReference>
<keyword evidence="3 5" id="KW-1133">Transmembrane helix</keyword>
<dbReference type="Pfam" id="PF01758">
    <property type="entry name" value="SBF"/>
    <property type="match status" value="1"/>
</dbReference>
<dbReference type="InterPro" id="IPR004710">
    <property type="entry name" value="Bilac:Na_transpt"/>
</dbReference>
<evidence type="ECO:0000256" key="2">
    <source>
        <dbReference type="ARBA" id="ARBA00022692"/>
    </source>
</evidence>
<accession>A0A6N1X0K7</accession>
<evidence type="ECO:0000313" key="6">
    <source>
        <dbReference type="EMBL" id="QKV52518.1"/>
    </source>
</evidence>